<dbReference type="InterPro" id="IPR022093">
    <property type="entry name" value="Rad26-like_helical"/>
</dbReference>
<dbReference type="Proteomes" id="UP001152607">
    <property type="component" value="Unassembled WGS sequence"/>
</dbReference>
<dbReference type="EMBL" id="CAOQHR010000004">
    <property type="protein sequence ID" value="CAI6334145.1"/>
    <property type="molecule type" value="Genomic_DNA"/>
</dbReference>
<feature type="domain" description="Rad26-like C-terminal" evidence="2">
    <location>
        <begin position="249"/>
        <end position="303"/>
    </location>
</feature>
<name>A0A9W4XMQ4_9PLEO</name>
<accession>A0A9W4XMQ4</accession>
<dbReference type="OrthoDB" id="5245063at2759"/>
<dbReference type="Pfam" id="PF12331">
    <property type="entry name" value="Rad26-like_helical_rpts"/>
    <property type="match status" value="1"/>
</dbReference>
<dbReference type="AlphaFoldDB" id="A0A9W4XMQ4"/>
<protein>
    <submittedName>
        <fullName evidence="3">Uncharacterized protein</fullName>
    </submittedName>
</protein>
<proteinExistence type="predicted"/>
<feature type="domain" description="Rad26-like helical repeats" evidence="1">
    <location>
        <begin position="11"/>
        <end position="237"/>
    </location>
</feature>
<evidence type="ECO:0000259" key="1">
    <source>
        <dbReference type="Pfam" id="PF12331"/>
    </source>
</evidence>
<evidence type="ECO:0000313" key="3">
    <source>
        <dbReference type="EMBL" id="CAI6334145.1"/>
    </source>
</evidence>
<sequence length="309" mass="33903">MEITEDIVPLVITSIDLVAPPVLEAASRLEARVAALYSPAQRTIADSIDLESCLQLLYLVATSCVSSSLEEPLARFWRAMPHKYVLLLLHRNQPLAQMNLMLRILATSAMPNSLGPTGIHARDEAQDQAAVEAAVISRLTNLLGEAIEPIPDPQLPSPEPIAEGPIWKLRLRVLDVLTQFSMTAHGCARLASDHYCIGRLVKYLDHCVASLYARPLSPTQRDKVASINATMKLVHYVSSNGATPIKNKLKGVEHAYHVVLTRITFSDRLVLEEGIESQVIDMAHEILDENVGPEEGEQLLEVFPSANSA</sequence>
<evidence type="ECO:0000313" key="4">
    <source>
        <dbReference type="Proteomes" id="UP001152607"/>
    </source>
</evidence>
<comment type="caution">
    <text evidence="3">The sequence shown here is derived from an EMBL/GenBank/DDBJ whole genome shotgun (WGS) entry which is preliminary data.</text>
</comment>
<organism evidence="3 4">
    <name type="scientific">Periconia digitata</name>
    <dbReference type="NCBI Taxonomy" id="1303443"/>
    <lineage>
        <taxon>Eukaryota</taxon>
        <taxon>Fungi</taxon>
        <taxon>Dikarya</taxon>
        <taxon>Ascomycota</taxon>
        <taxon>Pezizomycotina</taxon>
        <taxon>Dothideomycetes</taxon>
        <taxon>Pleosporomycetidae</taxon>
        <taxon>Pleosporales</taxon>
        <taxon>Massarineae</taxon>
        <taxon>Periconiaceae</taxon>
        <taxon>Periconia</taxon>
    </lineage>
</organism>
<dbReference type="InterPro" id="IPR048379">
    <property type="entry name" value="Rad26-like_C"/>
</dbReference>
<dbReference type="Pfam" id="PF21046">
    <property type="entry name" value="Rad26-like_C"/>
    <property type="match status" value="1"/>
</dbReference>
<keyword evidence="4" id="KW-1185">Reference proteome</keyword>
<reference evidence="3" key="1">
    <citation type="submission" date="2023-01" db="EMBL/GenBank/DDBJ databases">
        <authorList>
            <person name="Van Ghelder C."/>
            <person name="Rancurel C."/>
        </authorList>
    </citation>
    <scope>NUCLEOTIDE SEQUENCE</scope>
    <source>
        <strain evidence="3">CNCM I-4278</strain>
    </source>
</reference>
<evidence type="ECO:0000259" key="2">
    <source>
        <dbReference type="Pfam" id="PF21046"/>
    </source>
</evidence>
<gene>
    <name evidence="3" type="ORF">PDIGIT_LOCUS7199</name>
</gene>